<dbReference type="InterPro" id="IPR025197">
    <property type="entry name" value="DUF4116"/>
</dbReference>
<dbReference type="Proteomes" id="UP000006671">
    <property type="component" value="Unassembled WGS sequence"/>
</dbReference>
<dbReference type="EMBL" id="GG738868">
    <property type="protein sequence ID" value="EFC44382.1"/>
    <property type="molecule type" value="Genomic_DNA"/>
</dbReference>
<dbReference type="AlphaFoldDB" id="D2VFL8"/>
<evidence type="ECO:0000259" key="1">
    <source>
        <dbReference type="Pfam" id="PF13475"/>
    </source>
</evidence>
<dbReference type="GeneID" id="8850128"/>
<dbReference type="RefSeq" id="XP_002677126.1">
    <property type="nucleotide sequence ID" value="XM_002677080.1"/>
</dbReference>
<dbReference type="VEuPathDB" id="AmoebaDB:NAEGRDRAFT_67670"/>
<dbReference type="Pfam" id="PF13475">
    <property type="entry name" value="DUF4116"/>
    <property type="match status" value="1"/>
</dbReference>
<evidence type="ECO:0000313" key="3">
    <source>
        <dbReference type="Proteomes" id="UP000006671"/>
    </source>
</evidence>
<name>D2VFL8_NAEGR</name>
<sequence length="230" mass="27293">MFRNEFNICDEWFDEKVDLFFDRIKKYGLLDYSIRTRSDRIYCNEILQNSTEFIFQIIKNEEKAKKYAPKRANECYEEDEIVETNTNSEIDLEDKNSILNDLKKRSDSYIFKNISPSLKGDAEFILQALKYCPDAYILDFVDSTLKQDREFIKQAVKVNPYSIAFASQFLRNDFEIAKETLLLNADCFRYLSYELRSNEELAMMALKELPFLWTYLSEDLFNCGICIESH</sequence>
<protein>
    <submittedName>
        <fullName evidence="2">Predicted protein</fullName>
    </submittedName>
</protein>
<gene>
    <name evidence="2" type="ORF">NAEGRDRAFT_67670</name>
</gene>
<keyword evidence="3" id="KW-1185">Reference proteome</keyword>
<organism evidence="3">
    <name type="scientific">Naegleria gruberi</name>
    <name type="common">Amoeba</name>
    <dbReference type="NCBI Taxonomy" id="5762"/>
    <lineage>
        <taxon>Eukaryota</taxon>
        <taxon>Discoba</taxon>
        <taxon>Heterolobosea</taxon>
        <taxon>Tetramitia</taxon>
        <taxon>Eutetramitia</taxon>
        <taxon>Vahlkampfiidae</taxon>
        <taxon>Naegleria</taxon>
    </lineage>
</organism>
<dbReference type="InParanoid" id="D2VFL8"/>
<evidence type="ECO:0000313" key="2">
    <source>
        <dbReference type="EMBL" id="EFC44382.1"/>
    </source>
</evidence>
<proteinExistence type="predicted"/>
<reference evidence="2 3" key="1">
    <citation type="journal article" date="2010" name="Cell">
        <title>The genome of Naegleria gruberi illuminates early eukaryotic versatility.</title>
        <authorList>
            <person name="Fritz-Laylin L.K."/>
            <person name="Prochnik S.E."/>
            <person name="Ginger M.L."/>
            <person name="Dacks J.B."/>
            <person name="Carpenter M.L."/>
            <person name="Field M.C."/>
            <person name="Kuo A."/>
            <person name="Paredez A."/>
            <person name="Chapman J."/>
            <person name="Pham J."/>
            <person name="Shu S."/>
            <person name="Neupane R."/>
            <person name="Cipriano M."/>
            <person name="Mancuso J."/>
            <person name="Tu H."/>
            <person name="Salamov A."/>
            <person name="Lindquist E."/>
            <person name="Shapiro H."/>
            <person name="Lucas S."/>
            <person name="Grigoriev I.V."/>
            <person name="Cande W.Z."/>
            <person name="Fulton C."/>
            <person name="Rokhsar D.S."/>
            <person name="Dawson S.C."/>
        </authorList>
    </citation>
    <scope>NUCLEOTIDE SEQUENCE [LARGE SCALE GENOMIC DNA]</scope>
    <source>
        <strain evidence="2 3">NEG-M</strain>
    </source>
</reference>
<accession>D2VFL8</accession>
<feature type="domain" description="DUF4116" evidence="1">
    <location>
        <begin position="148"/>
        <end position="196"/>
    </location>
</feature>
<dbReference type="KEGG" id="ngr:NAEGRDRAFT_67670"/>